<evidence type="ECO:0000313" key="2">
    <source>
        <dbReference type="Proteomes" id="UP000278416"/>
    </source>
</evidence>
<name>A0A386K862_9CAUD</name>
<evidence type="ECO:0000313" key="1">
    <source>
        <dbReference type="EMBL" id="AYD81528.1"/>
    </source>
</evidence>
<dbReference type="EMBL" id="MH744419">
    <property type="protein sequence ID" value="AYD81528.1"/>
    <property type="molecule type" value="Genomic_DNA"/>
</dbReference>
<dbReference type="Proteomes" id="UP000278416">
    <property type="component" value="Segment"/>
</dbReference>
<proteinExistence type="predicted"/>
<sequence>MDQQEVIAKAVDGMLADVKRLMDTGEVPAHAYPSAALDAHMDVWECLANHAPQDQPTKDAQAAFDSAVYQQFSARFNATFDPWQAPPPSTPEQVRDILHAMLEMSHDECQWGTAESTEFTPDADAAHPSLTMDIDGQRFRVEVRKL</sequence>
<protein>
    <submittedName>
        <fullName evidence="1">Uncharacterized protein</fullName>
    </submittedName>
</protein>
<dbReference type="GeneID" id="55810980"/>
<gene>
    <name evidence="1" type="primary">34</name>
    <name evidence="1" type="ORF">KBurrousTX_34</name>
</gene>
<accession>A0A386K862</accession>
<dbReference type="RefSeq" id="YP_009881707.1">
    <property type="nucleotide sequence ID" value="NC_049442.1"/>
</dbReference>
<reference evidence="1 2" key="1">
    <citation type="submission" date="2018-08" db="EMBL/GenBank/DDBJ databases">
        <authorList>
            <person name="Edupali M."/>
            <person name="Eltaeb M."/>
            <person name="Griswold I."/>
            <person name="Han P."/>
            <person name="Iszauk E."/>
            <person name="Joshi S."/>
            <person name="Kim Y."/>
            <person name="Krakopolsky K."/>
            <person name="Kubyshko V."/>
            <person name="Lee J."/>
            <person name="Lee N.Y."/>
            <person name="Lumaj G."/>
            <person name="Muskovitz J."/>
            <person name="Ning J."/>
            <person name="Noll E."/>
            <person name="Persaud B."/>
            <person name="Shankar N."/>
            <person name="Shim K."/>
            <person name="Srinivasan C."/>
            <person name="Yoon I."/>
            <person name="Zhang S."/>
            <person name="Ziausyte U."/>
            <person name="Jarvik J.W."/>
            <person name="Mcguier N."/>
            <person name="Lopez A.J."/>
            <person name="Garlena R.A."/>
            <person name="Russell D.A."/>
            <person name="Pope W.H."/>
            <person name="Jacobs-Sera D."/>
            <person name="Hatfull G.F."/>
        </authorList>
    </citation>
    <scope>NUCLEOTIDE SEQUENCE [LARGE SCALE GENOMIC DNA]</scope>
</reference>
<dbReference type="KEGG" id="vg:55810980"/>
<keyword evidence="2" id="KW-1185">Reference proteome</keyword>
<organism evidence="1 2">
    <name type="scientific">Arthrobacter phage KBurrousTX</name>
    <dbReference type="NCBI Taxonomy" id="2315608"/>
    <lineage>
        <taxon>Viruses</taxon>
        <taxon>Duplodnaviria</taxon>
        <taxon>Heunggongvirae</taxon>
        <taxon>Uroviricota</taxon>
        <taxon>Caudoviricetes</taxon>
        <taxon>Klausavirus</taxon>
        <taxon>Klausavirus kburrousTX</taxon>
    </lineage>
</organism>